<keyword evidence="2" id="KW-1185">Reference proteome</keyword>
<proteinExistence type="predicted"/>
<protein>
    <submittedName>
        <fullName evidence="1">45492_t:CDS:1</fullName>
    </submittedName>
</protein>
<organism evidence="1 2">
    <name type="scientific">Gigaspora margarita</name>
    <dbReference type="NCBI Taxonomy" id="4874"/>
    <lineage>
        <taxon>Eukaryota</taxon>
        <taxon>Fungi</taxon>
        <taxon>Fungi incertae sedis</taxon>
        <taxon>Mucoromycota</taxon>
        <taxon>Glomeromycotina</taxon>
        <taxon>Glomeromycetes</taxon>
        <taxon>Diversisporales</taxon>
        <taxon>Gigasporaceae</taxon>
        <taxon>Gigaspora</taxon>
    </lineage>
</organism>
<dbReference type="SUPFAM" id="SSF53098">
    <property type="entry name" value="Ribonuclease H-like"/>
    <property type="match status" value="1"/>
</dbReference>
<dbReference type="PANTHER" id="PTHR46880:SF5">
    <property type="entry name" value="DUF4371 DOMAIN-CONTAINING PROTEIN"/>
    <property type="match status" value="1"/>
</dbReference>
<evidence type="ECO:0000313" key="2">
    <source>
        <dbReference type="Proteomes" id="UP000789901"/>
    </source>
</evidence>
<feature type="non-terminal residue" evidence="1">
    <location>
        <position position="277"/>
    </location>
</feature>
<name>A0ABN7XII9_GIGMA</name>
<reference evidence="1 2" key="1">
    <citation type="submission" date="2021-06" db="EMBL/GenBank/DDBJ databases">
        <authorList>
            <person name="Kallberg Y."/>
            <person name="Tangrot J."/>
            <person name="Rosling A."/>
        </authorList>
    </citation>
    <scope>NUCLEOTIDE SEQUENCE [LARGE SCALE GENOMIC DNA]</scope>
    <source>
        <strain evidence="1 2">120-4 pot B 10/14</strain>
    </source>
</reference>
<accession>A0ABN7XII9</accession>
<dbReference type="InterPro" id="IPR012337">
    <property type="entry name" value="RNaseH-like_sf"/>
</dbReference>
<dbReference type="Proteomes" id="UP000789901">
    <property type="component" value="Unassembled WGS sequence"/>
</dbReference>
<comment type="caution">
    <text evidence="1">The sequence shown here is derived from an EMBL/GenBank/DDBJ whole genome shotgun (WGS) entry which is preliminary data.</text>
</comment>
<gene>
    <name evidence="1" type="ORF">GMARGA_LOCUS42605</name>
</gene>
<dbReference type="EMBL" id="CAJVQB010129176">
    <property type="protein sequence ID" value="CAG8853784.1"/>
    <property type="molecule type" value="Genomic_DNA"/>
</dbReference>
<dbReference type="PANTHER" id="PTHR46880">
    <property type="entry name" value="RAS-ASSOCIATING DOMAIN-CONTAINING PROTEIN"/>
    <property type="match status" value="1"/>
</dbReference>
<evidence type="ECO:0000313" key="1">
    <source>
        <dbReference type="EMBL" id="CAG8853784.1"/>
    </source>
</evidence>
<sequence>TMFTSKHLAIVTKHLFENKPILRYLGMIELDDCGAESITANLKRFILAKLLNIEYLIHFGSDGASTILGHQNGVAACLKKYNPFITKNHCIAHRLHLAGQDAAEKVLYFAKYEKLVKGIYTYFSSSYKWLLALKMVQNTLEEPKLMILNIVSTRWLSLSNVIYNFHQNLELIKGALLDEAANNTQAATLLADIDQTFKIITMFLADYFFIIDKLICIFQSEYISFIDIKQYIIMACDALQAQFIGNNDVLPTYGKNLLKYMDDNNLDITQTPIFISE</sequence>
<feature type="non-terminal residue" evidence="1">
    <location>
        <position position="1"/>
    </location>
</feature>